<dbReference type="EMBL" id="JACOQG010000009">
    <property type="protein sequence ID" value="MBC5779557.1"/>
    <property type="molecule type" value="Genomic_DNA"/>
</dbReference>
<keyword evidence="1" id="KW-0472">Membrane</keyword>
<keyword evidence="3" id="KW-1185">Reference proteome</keyword>
<dbReference type="RefSeq" id="WP_186994795.1">
    <property type="nucleotide sequence ID" value="NZ_JACOQG010000009.1"/>
</dbReference>
<accession>A0ABR7IHP4</accession>
<reference evidence="2 3" key="1">
    <citation type="submission" date="2020-08" db="EMBL/GenBank/DDBJ databases">
        <title>Genome public.</title>
        <authorList>
            <person name="Liu C."/>
            <person name="Sun Q."/>
        </authorList>
    </citation>
    <scope>NUCLEOTIDE SEQUENCE [LARGE SCALE GENOMIC DNA]</scope>
    <source>
        <strain evidence="2 3">M29</strain>
    </source>
</reference>
<keyword evidence="1" id="KW-0812">Transmembrane</keyword>
<gene>
    <name evidence="2" type="ORF">H8Z82_07770</name>
</gene>
<dbReference type="Proteomes" id="UP000649826">
    <property type="component" value="Unassembled WGS sequence"/>
</dbReference>
<protein>
    <submittedName>
        <fullName evidence="2">DUF1700 domain-containing protein</fullName>
    </submittedName>
</protein>
<evidence type="ECO:0000256" key="1">
    <source>
        <dbReference type="SAM" id="Phobius"/>
    </source>
</evidence>
<comment type="caution">
    <text evidence="2">The sequence shown here is derived from an EMBL/GenBank/DDBJ whole genome shotgun (WGS) entry which is preliminary data.</text>
</comment>
<feature type="transmembrane region" description="Helical" evidence="1">
    <location>
        <begin position="111"/>
        <end position="128"/>
    </location>
</feature>
<organism evidence="2 3">
    <name type="scientific">Blautia difficilis</name>
    <dbReference type="NCBI Taxonomy" id="2763027"/>
    <lineage>
        <taxon>Bacteria</taxon>
        <taxon>Bacillati</taxon>
        <taxon>Bacillota</taxon>
        <taxon>Clostridia</taxon>
        <taxon>Lachnospirales</taxon>
        <taxon>Lachnospiraceae</taxon>
        <taxon>Blautia</taxon>
    </lineage>
</organism>
<evidence type="ECO:0000313" key="2">
    <source>
        <dbReference type="EMBL" id="MBC5779557.1"/>
    </source>
</evidence>
<dbReference type="Pfam" id="PF22564">
    <property type="entry name" value="HAAS"/>
    <property type="match status" value="1"/>
</dbReference>
<proteinExistence type="predicted"/>
<feature type="transmembrane region" description="Helical" evidence="1">
    <location>
        <begin position="158"/>
        <end position="180"/>
    </location>
</feature>
<keyword evidence="1" id="KW-1133">Transmembrane helix</keyword>
<sequence length="235" mass="25848">MMDRAQFMRELEELLADISETERQDALEFYNNYFDDAGIENEASVIRDLGSPEKVAAIIKADLKDPEKGYEYGEYTEHGYEDARAKETEQMPEKYGEGSGKEKRFFRKGNQAALILAVILLVFISPFVKGAVGGILSLTVGILLLPFWLIVGLGIGAVALLIGGFAAIVVGIGLCVVMTGTGVMTIGIGCLMIALAILMVLGLISIAVCIVPKWFRKITDFFNRLLYRKRKEAVK</sequence>
<feature type="transmembrane region" description="Helical" evidence="1">
    <location>
        <begin position="134"/>
        <end position="151"/>
    </location>
</feature>
<evidence type="ECO:0000313" key="3">
    <source>
        <dbReference type="Proteomes" id="UP000649826"/>
    </source>
</evidence>
<feature type="transmembrane region" description="Helical" evidence="1">
    <location>
        <begin position="186"/>
        <end position="211"/>
    </location>
</feature>
<name>A0ABR7IHP4_9FIRM</name>